<dbReference type="GO" id="GO:0005524">
    <property type="term" value="F:ATP binding"/>
    <property type="evidence" value="ECO:0007669"/>
    <property type="project" value="UniProtKB-UniRule"/>
</dbReference>
<evidence type="ECO:0000256" key="5">
    <source>
        <dbReference type="ARBA" id="ARBA00022643"/>
    </source>
</evidence>
<dbReference type="InterPro" id="IPR002606">
    <property type="entry name" value="Riboflavin_kinase_bac"/>
</dbReference>
<dbReference type="GO" id="GO:0008531">
    <property type="term" value="F:riboflavin kinase activity"/>
    <property type="evidence" value="ECO:0007669"/>
    <property type="project" value="UniProtKB-UniRule"/>
</dbReference>
<dbReference type="GO" id="GO:0009398">
    <property type="term" value="P:FMN biosynthetic process"/>
    <property type="evidence" value="ECO:0007669"/>
    <property type="project" value="UniProtKB-UniRule"/>
</dbReference>
<dbReference type="UniPathway" id="UPA00277">
    <property type="reaction ID" value="UER00407"/>
</dbReference>
<dbReference type="PATRIC" id="fig|1307839.3.peg.1391"/>
<evidence type="ECO:0000256" key="14">
    <source>
        <dbReference type="ARBA" id="ARBA00049494"/>
    </source>
</evidence>
<evidence type="ECO:0000256" key="12">
    <source>
        <dbReference type="ARBA" id="ARBA00023268"/>
    </source>
</evidence>
<dbReference type="CDD" id="cd02064">
    <property type="entry name" value="FAD_synthetase_N"/>
    <property type="match status" value="1"/>
</dbReference>
<reference evidence="17 18" key="1">
    <citation type="submission" date="2015-11" db="EMBL/GenBank/DDBJ databases">
        <title>Description and complete genome sequence of a novel strain predominating in hypersaline microbial mats and representing a new family of the Bacteriodetes phylum.</title>
        <authorList>
            <person name="Spring S."/>
            <person name="Bunk B."/>
            <person name="Sproer C."/>
            <person name="Klenk H.-P."/>
        </authorList>
    </citation>
    <scope>NUCLEOTIDE SEQUENCE [LARGE SCALE GENOMIC DNA]</scope>
    <source>
        <strain evidence="17 18">L21-Spi-D4</strain>
    </source>
</reference>
<evidence type="ECO:0000256" key="15">
    <source>
        <dbReference type="PIRNR" id="PIRNR004491"/>
    </source>
</evidence>
<dbReference type="STRING" id="1307839.L21SP5_01299"/>
<evidence type="ECO:0000256" key="2">
    <source>
        <dbReference type="ARBA" id="ARBA00004726"/>
    </source>
</evidence>
<dbReference type="KEGG" id="blq:L21SP5_01299"/>
<dbReference type="EC" id="2.7.1.26" evidence="15"/>
<evidence type="ECO:0000256" key="7">
    <source>
        <dbReference type="ARBA" id="ARBA00022695"/>
    </source>
</evidence>
<comment type="catalytic activity">
    <reaction evidence="13 15">
        <text>riboflavin + ATP = FMN + ADP + H(+)</text>
        <dbReference type="Rhea" id="RHEA:14357"/>
        <dbReference type="ChEBI" id="CHEBI:15378"/>
        <dbReference type="ChEBI" id="CHEBI:30616"/>
        <dbReference type="ChEBI" id="CHEBI:57986"/>
        <dbReference type="ChEBI" id="CHEBI:58210"/>
        <dbReference type="ChEBI" id="CHEBI:456216"/>
        <dbReference type="EC" id="2.7.1.26"/>
    </reaction>
</comment>
<dbReference type="SUPFAM" id="SSF82114">
    <property type="entry name" value="Riboflavin kinase-like"/>
    <property type="match status" value="1"/>
</dbReference>
<dbReference type="FunFam" id="2.40.30.30:FF:000003">
    <property type="entry name" value="Riboflavin biosynthesis protein"/>
    <property type="match status" value="1"/>
</dbReference>
<keyword evidence="10 15" id="KW-0274">FAD</keyword>
<dbReference type="Gene3D" id="2.40.30.30">
    <property type="entry name" value="Riboflavin kinase-like"/>
    <property type="match status" value="1"/>
</dbReference>
<dbReference type="UniPathway" id="UPA00276">
    <property type="reaction ID" value="UER00406"/>
</dbReference>
<dbReference type="Pfam" id="PF01687">
    <property type="entry name" value="Flavokinase"/>
    <property type="match status" value="1"/>
</dbReference>
<keyword evidence="12" id="KW-0511">Multifunctional enzyme</keyword>
<name>A0A0S2HXW3_9BACT</name>
<evidence type="ECO:0000256" key="8">
    <source>
        <dbReference type="ARBA" id="ARBA00022741"/>
    </source>
</evidence>
<evidence type="ECO:0000313" key="17">
    <source>
        <dbReference type="EMBL" id="ALO14953.1"/>
    </source>
</evidence>
<dbReference type="FunFam" id="3.40.50.620:FF:000021">
    <property type="entry name" value="Riboflavin biosynthesis protein"/>
    <property type="match status" value="1"/>
</dbReference>
<keyword evidence="4 15" id="KW-0285">Flavoprotein</keyword>
<comment type="function">
    <text evidence="1">Catalyzes the phosphorylation of riboflavin to FMN followed by the adenylation of FMN to FAD.</text>
</comment>
<dbReference type="Proteomes" id="UP000064893">
    <property type="component" value="Chromosome"/>
</dbReference>
<keyword evidence="18" id="KW-1185">Reference proteome</keyword>
<dbReference type="AlphaFoldDB" id="A0A0S2HXW3"/>
<sequence length="308" mass="35105">MKTYKDIKDIAINRPVVTMGTFDGLHIGHLHVLSQLKSLTRKYDGESVILTFWPHPRKVLNSGDIKLLNTIEEKIDLFERNGIDHLIILDFTEELAALTYEDFVKEILVDKLKLEHLVFGYDHRFGKNGEGTFEKLQPLAGKYHFKLHKLDEVRVGHAVSSTRIRHALQYGHVSEANKMLGYPYQLAGEVVKGEQLGRKIGFPTANLKITCVYKLIPGNGVYACKAYLNGTSRPAMMNIGVKPTINNQQVRNIEVHLIDFKGDLYGQHITVELIEKIREETKFPSLNDLVDQLKKDRVQSLNIFSQNN</sequence>
<dbReference type="OrthoDB" id="9803667at2"/>
<dbReference type="Gene3D" id="3.40.50.620">
    <property type="entry name" value="HUPs"/>
    <property type="match status" value="1"/>
</dbReference>
<dbReference type="InterPro" id="IPR015865">
    <property type="entry name" value="Riboflavin_kinase_bac/euk"/>
</dbReference>
<feature type="domain" description="Riboflavin kinase" evidence="16">
    <location>
        <begin position="179"/>
        <end position="305"/>
    </location>
</feature>
<dbReference type="EMBL" id="CP013118">
    <property type="protein sequence ID" value="ALO14953.1"/>
    <property type="molecule type" value="Genomic_DNA"/>
</dbReference>
<proteinExistence type="inferred from homology"/>
<dbReference type="GO" id="GO:0006747">
    <property type="term" value="P:FAD biosynthetic process"/>
    <property type="evidence" value="ECO:0007669"/>
    <property type="project" value="UniProtKB-UniRule"/>
</dbReference>
<dbReference type="InterPro" id="IPR023468">
    <property type="entry name" value="Riboflavin_kinase"/>
</dbReference>
<keyword evidence="8 15" id="KW-0547">Nucleotide-binding</keyword>
<organism evidence="17 18">
    <name type="scientific">Salinivirga cyanobacteriivorans</name>
    <dbReference type="NCBI Taxonomy" id="1307839"/>
    <lineage>
        <taxon>Bacteria</taxon>
        <taxon>Pseudomonadati</taxon>
        <taxon>Bacteroidota</taxon>
        <taxon>Bacteroidia</taxon>
        <taxon>Bacteroidales</taxon>
        <taxon>Salinivirgaceae</taxon>
        <taxon>Salinivirga</taxon>
    </lineage>
</organism>
<evidence type="ECO:0000256" key="10">
    <source>
        <dbReference type="ARBA" id="ARBA00022827"/>
    </source>
</evidence>
<keyword evidence="5 15" id="KW-0288">FMN</keyword>
<dbReference type="Pfam" id="PF06574">
    <property type="entry name" value="FAD_syn"/>
    <property type="match status" value="1"/>
</dbReference>
<comment type="pathway">
    <text evidence="3 15">Cofactor biosynthesis; FMN biosynthesis; FMN from riboflavin (ATP route): step 1/1.</text>
</comment>
<dbReference type="GO" id="GO:0003919">
    <property type="term" value="F:FMN adenylyltransferase activity"/>
    <property type="evidence" value="ECO:0007669"/>
    <property type="project" value="UniProtKB-UniRule"/>
</dbReference>
<dbReference type="NCBIfam" id="NF004162">
    <property type="entry name" value="PRK05627.1-5"/>
    <property type="match status" value="1"/>
</dbReference>
<evidence type="ECO:0000313" key="18">
    <source>
        <dbReference type="Proteomes" id="UP000064893"/>
    </source>
</evidence>
<keyword evidence="6 15" id="KW-0808">Transferase</keyword>
<comment type="similarity">
    <text evidence="15">Belongs to the ribF family.</text>
</comment>
<dbReference type="InterPro" id="IPR023465">
    <property type="entry name" value="Riboflavin_kinase_dom_sf"/>
</dbReference>
<dbReference type="RefSeq" id="WP_081421459.1">
    <property type="nucleotide sequence ID" value="NZ_CP013118.1"/>
</dbReference>
<dbReference type="PANTHER" id="PTHR22749:SF6">
    <property type="entry name" value="RIBOFLAVIN KINASE"/>
    <property type="match status" value="1"/>
</dbReference>
<evidence type="ECO:0000259" key="16">
    <source>
        <dbReference type="SMART" id="SM00904"/>
    </source>
</evidence>
<dbReference type="GO" id="GO:0009231">
    <property type="term" value="P:riboflavin biosynthetic process"/>
    <property type="evidence" value="ECO:0007669"/>
    <property type="project" value="InterPro"/>
</dbReference>
<dbReference type="PANTHER" id="PTHR22749">
    <property type="entry name" value="RIBOFLAVIN KINASE/FMN ADENYLYLTRANSFERASE"/>
    <property type="match status" value="1"/>
</dbReference>
<dbReference type="EC" id="2.7.7.2" evidence="15"/>
<accession>A0A0S2HXW3</accession>
<dbReference type="SMART" id="SM00904">
    <property type="entry name" value="Flavokinase"/>
    <property type="match status" value="1"/>
</dbReference>
<keyword evidence="11 15" id="KW-0067">ATP-binding</keyword>
<keyword evidence="7 15" id="KW-0548">Nucleotidyltransferase</keyword>
<comment type="pathway">
    <text evidence="2 15">Cofactor biosynthesis; FAD biosynthesis; FAD from FMN: step 1/1.</text>
</comment>
<dbReference type="NCBIfam" id="TIGR00083">
    <property type="entry name" value="ribF"/>
    <property type="match status" value="1"/>
</dbReference>
<dbReference type="InterPro" id="IPR014729">
    <property type="entry name" value="Rossmann-like_a/b/a_fold"/>
</dbReference>
<evidence type="ECO:0000256" key="11">
    <source>
        <dbReference type="ARBA" id="ARBA00022840"/>
    </source>
</evidence>
<dbReference type="SUPFAM" id="SSF52374">
    <property type="entry name" value="Nucleotidylyl transferase"/>
    <property type="match status" value="1"/>
</dbReference>
<dbReference type="PIRSF" id="PIRSF004491">
    <property type="entry name" value="FAD_Synth"/>
    <property type="match status" value="1"/>
</dbReference>
<keyword evidence="9 15" id="KW-0418">Kinase</keyword>
<evidence type="ECO:0000256" key="9">
    <source>
        <dbReference type="ARBA" id="ARBA00022777"/>
    </source>
</evidence>
<evidence type="ECO:0000256" key="3">
    <source>
        <dbReference type="ARBA" id="ARBA00005201"/>
    </source>
</evidence>
<dbReference type="InterPro" id="IPR015864">
    <property type="entry name" value="FAD_synthase"/>
</dbReference>
<evidence type="ECO:0000256" key="1">
    <source>
        <dbReference type="ARBA" id="ARBA00002121"/>
    </source>
</evidence>
<evidence type="ECO:0000256" key="6">
    <source>
        <dbReference type="ARBA" id="ARBA00022679"/>
    </source>
</evidence>
<evidence type="ECO:0000256" key="13">
    <source>
        <dbReference type="ARBA" id="ARBA00047880"/>
    </source>
</evidence>
<evidence type="ECO:0000256" key="4">
    <source>
        <dbReference type="ARBA" id="ARBA00022630"/>
    </source>
</evidence>
<protein>
    <recommendedName>
        <fullName evidence="15">Riboflavin biosynthesis protein</fullName>
    </recommendedName>
    <domain>
        <recommendedName>
            <fullName evidence="15">Riboflavin kinase</fullName>
            <ecNumber evidence="15">2.7.1.26</ecNumber>
        </recommendedName>
        <alternativeName>
            <fullName evidence="15">Flavokinase</fullName>
        </alternativeName>
    </domain>
    <domain>
        <recommendedName>
            <fullName evidence="15">FMN adenylyltransferase</fullName>
            <ecNumber evidence="15">2.7.7.2</ecNumber>
        </recommendedName>
        <alternativeName>
            <fullName evidence="15">FAD pyrophosphorylase</fullName>
        </alternativeName>
        <alternativeName>
            <fullName evidence="15">FAD synthase</fullName>
        </alternativeName>
    </domain>
</protein>
<comment type="catalytic activity">
    <reaction evidence="14 15">
        <text>FMN + ATP + H(+) = FAD + diphosphate</text>
        <dbReference type="Rhea" id="RHEA:17237"/>
        <dbReference type="ChEBI" id="CHEBI:15378"/>
        <dbReference type="ChEBI" id="CHEBI:30616"/>
        <dbReference type="ChEBI" id="CHEBI:33019"/>
        <dbReference type="ChEBI" id="CHEBI:57692"/>
        <dbReference type="ChEBI" id="CHEBI:58210"/>
        <dbReference type="EC" id="2.7.7.2"/>
    </reaction>
</comment>
<gene>
    <name evidence="17" type="primary">ribF</name>
    <name evidence="17" type="ORF">L21SP5_01299</name>
</gene>
<dbReference type="NCBIfam" id="NF004160">
    <property type="entry name" value="PRK05627.1-3"/>
    <property type="match status" value="1"/>
</dbReference>